<protein>
    <submittedName>
        <fullName evidence="2">Uncharacterized protein</fullName>
    </submittedName>
</protein>
<feature type="region of interest" description="Disordered" evidence="1">
    <location>
        <begin position="203"/>
        <end position="239"/>
    </location>
</feature>
<gene>
    <name evidence="2" type="ORF">Cvel_24075</name>
</gene>
<proteinExistence type="predicted"/>
<feature type="compositionally biased region" description="Gly residues" evidence="1">
    <location>
        <begin position="144"/>
        <end position="153"/>
    </location>
</feature>
<name>A0A0G4GZR4_9ALVE</name>
<organism evidence="2">
    <name type="scientific">Chromera velia CCMP2878</name>
    <dbReference type="NCBI Taxonomy" id="1169474"/>
    <lineage>
        <taxon>Eukaryota</taxon>
        <taxon>Sar</taxon>
        <taxon>Alveolata</taxon>
        <taxon>Colpodellida</taxon>
        <taxon>Chromeraceae</taxon>
        <taxon>Chromera</taxon>
    </lineage>
</organism>
<reference evidence="2" key="1">
    <citation type="submission" date="2014-11" db="EMBL/GenBank/DDBJ databases">
        <authorList>
            <person name="Otto D Thomas"/>
            <person name="Naeem Raeece"/>
        </authorList>
    </citation>
    <scope>NUCLEOTIDE SEQUENCE</scope>
</reference>
<feature type="region of interest" description="Disordered" evidence="1">
    <location>
        <begin position="1"/>
        <end position="180"/>
    </location>
</feature>
<feature type="compositionally biased region" description="Basic and acidic residues" evidence="1">
    <location>
        <begin position="203"/>
        <end position="217"/>
    </location>
</feature>
<feature type="compositionally biased region" description="Basic and acidic residues" evidence="1">
    <location>
        <begin position="33"/>
        <end position="52"/>
    </location>
</feature>
<feature type="compositionally biased region" description="Basic and acidic residues" evidence="1">
    <location>
        <begin position="225"/>
        <end position="236"/>
    </location>
</feature>
<dbReference type="VEuPathDB" id="CryptoDB:Cvel_24075"/>
<feature type="compositionally biased region" description="Basic and acidic residues" evidence="1">
    <location>
        <begin position="166"/>
        <end position="180"/>
    </location>
</feature>
<feature type="compositionally biased region" description="Polar residues" evidence="1">
    <location>
        <begin position="90"/>
        <end position="104"/>
    </location>
</feature>
<dbReference type="EMBL" id="CDMZ01001727">
    <property type="protein sequence ID" value="CEM36725.1"/>
    <property type="molecule type" value="Genomic_DNA"/>
</dbReference>
<accession>A0A0G4GZR4</accession>
<evidence type="ECO:0000313" key="2">
    <source>
        <dbReference type="EMBL" id="CEM36725.1"/>
    </source>
</evidence>
<evidence type="ECO:0000256" key="1">
    <source>
        <dbReference type="SAM" id="MobiDB-lite"/>
    </source>
</evidence>
<dbReference type="AlphaFoldDB" id="A0A0G4GZR4"/>
<feature type="compositionally biased region" description="Basic and acidic residues" evidence="1">
    <location>
        <begin position="117"/>
        <end position="128"/>
    </location>
</feature>
<feature type="compositionally biased region" description="Low complexity" evidence="1">
    <location>
        <begin position="72"/>
        <end position="89"/>
    </location>
</feature>
<sequence>MACSAHSLPQKEGAGAVGKAAPVTPLAISPHRFPNERDNGPTKRTEEGEKVRCSPPSDSATGSILEGTLLLSSSSPPSPSSCSSSSSSSRVTTNASVHSPQQQKRCQDVIHLQSSSHECKVRSTTERAHGRRSRNATARRVEAEGGGTGGSGGTDCPQKTVVALASDERKQGETQERETVRRLEAERARLVREEERLELSRRHLESDEKRVKEEGDQLRGTIEAHTAEHREERDRVAANLENVEADKSLRRGDGRRRISLSL</sequence>